<dbReference type="AlphaFoldDB" id="A0A4U8YQ09"/>
<evidence type="ECO:0000313" key="1">
    <source>
        <dbReference type="EMBL" id="VFQ45901.1"/>
    </source>
</evidence>
<proteinExistence type="predicted"/>
<accession>A0A4U8YQ09</accession>
<dbReference type="EMBL" id="CAADHO010000006">
    <property type="protein sequence ID" value="VFQ45901.1"/>
    <property type="molecule type" value="Genomic_DNA"/>
</dbReference>
<organism evidence="1 2">
    <name type="scientific">Desulfoluna butyratoxydans</name>
    <dbReference type="NCBI Taxonomy" id="231438"/>
    <lineage>
        <taxon>Bacteria</taxon>
        <taxon>Pseudomonadati</taxon>
        <taxon>Thermodesulfobacteriota</taxon>
        <taxon>Desulfobacteria</taxon>
        <taxon>Desulfobacterales</taxon>
        <taxon>Desulfolunaceae</taxon>
        <taxon>Desulfoluna</taxon>
    </lineage>
</organism>
<dbReference type="Proteomes" id="UP000507962">
    <property type="component" value="Unassembled WGS sequence"/>
</dbReference>
<evidence type="ECO:0000313" key="2">
    <source>
        <dbReference type="Proteomes" id="UP000507962"/>
    </source>
</evidence>
<gene>
    <name evidence="1" type="ORF">MSL71_35640</name>
</gene>
<sequence length="142" mass="16001">MLTAFVVLLVCTVTALVALRLIYTPDGPLTGQDDEEEIPFQVIITPHELSCEHPMREREAVPWREIHEIVLINAQEAPPIPPYWLVFVGDGKGCSVPTEAQGFSRLWDEIEARFPGFDFNAVLEPEAGITKKSVWRKPEVPH</sequence>
<keyword evidence="2" id="KW-1185">Reference proteome</keyword>
<dbReference type="RefSeq" id="WP_180142968.1">
    <property type="nucleotide sequence ID" value="NZ_CAADHO010000006.1"/>
</dbReference>
<name>A0A4U8YQ09_9BACT</name>
<reference evidence="1 2" key="1">
    <citation type="submission" date="2019-03" db="EMBL/GenBank/DDBJ databases">
        <authorList>
            <person name="Nijsse B."/>
        </authorList>
    </citation>
    <scope>NUCLEOTIDE SEQUENCE [LARGE SCALE GENOMIC DNA]</scope>
    <source>
        <strain evidence="1">Desulfoluna butyratoxydans MSL71</strain>
    </source>
</reference>
<protein>
    <submittedName>
        <fullName evidence="1">Uncharacterized protein</fullName>
    </submittedName>
</protein>